<dbReference type="Gene3D" id="3.40.50.2000">
    <property type="entry name" value="Glycogen Phosphorylase B"/>
    <property type="match status" value="2"/>
</dbReference>
<dbReference type="Pfam" id="PF13692">
    <property type="entry name" value="Glyco_trans_1_4"/>
    <property type="match status" value="1"/>
</dbReference>
<gene>
    <name evidence="2" type="ORF">K3136_03115</name>
</gene>
<keyword evidence="2" id="KW-0328">Glycosyltransferase</keyword>
<reference evidence="2 3" key="1">
    <citation type="submission" date="2021-08" db="EMBL/GenBank/DDBJ databases">
        <title>Comparative Genomics Analysis of the Genus Qipengyuania Reveals Extensive Genetic Diversity and Metabolic Versatility, Including the Description of Fifteen Novel Species.</title>
        <authorList>
            <person name="Liu Y."/>
        </authorList>
    </citation>
    <scope>NUCLEOTIDE SEQUENCE [LARGE SCALE GENOMIC DNA]</scope>
    <source>
        <strain evidence="2 3">1NDH1</strain>
    </source>
</reference>
<dbReference type="GO" id="GO:0016757">
    <property type="term" value="F:glycosyltransferase activity"/>
    <property type="evidence" value="ECO:0007669"/>
    <property type="project" value="UniProtKB-KW"/>
</dbReference>
<organism evidence="2 3">
    <name type="scientific">Qipengyuania gelatinilytica</name>
    <dbReference type="NCBI Taxonomy" id="2867231"/>
    <lineage>
        <taxon>Bacteria</taxon>
        <taxon>Pseudomonadati</taxon>
        <taxon>Pseudomonadota</taxon>
        <taxon>Alphaproteobacteria</taxon>
        <taxon>Sphingomonadales</taxon>
        <taxon>Erythrobacteraceae</taxon>
        <taxon>Qipengyuania</taxon>
    </lineage>
</organism>
<feature type="domain" description="Glycosyltransferase subfamily 4-like N-terminal" evidence="1">
    <location>
        <begin position="16"/>
        <end position="157"/>
    </location>
</feature>
<name>A0ABX9A3U0_9SPHN</name>
<evidence type="ECO:0000313" key="2">
    <source>
        <dbReference type="EMBL" id="QZD95731.1"/>
    </source>
</evidence>
<keyword evidence="2" id="KW-0808">Transferase</keyword>
<proteinExistence type="predicted"/>
<dbReference type="SUPFAM" id="SSF53756">
    <property type="entry name" value="UDP-Glycosyltransferase/glycogen phosphorylase"/>
    <property type="match status" value="1"/>
</dbReference>
<protein>
    <submittedName>
        <fullName evidence="2">Glycosyltransferase</fullName>
        <ecNumber evidence="2">2.4.-.-</ecNumber>
    </submittedName>
</protein>
<dbReference type="EMBL" id="CP081294">
    <property type="protein sequence ID" value="QZD95731.1"/>
    <property type="molecule type" value="Genomic_DNA"/>
</dbReference>
<dbReference type="PANTHER" id="PTHR12526">
    <property type="entry name" value="GLYCOSYLTRANSFERASE"/>
    <property type="match status" value="1"/>
</dbReference>
<sequence>MLAKLIENDSRSQTQHVLSLLKPGPLAERITAAGATVHTLGMKRGLPTIGAARRLMRLVKKLGPDVLHGWMYHGNLAVTYAQFASRSDMPTIWNIRHSLENAQRETLRTRALLAISRRLSHRPRAIVYNSTASAAQHEVHGFSTAQRTVIPNGFDCSLFRPDPGAREKVEALFGIPAGRPIIGCIARFHPMKGHANLVAAATIAMQQGSDFHLLMVGHGLAEPPDDLRKMIEKLPSGRVTTSDARLDVAEWLPGLDILVVPSGWGEAFPNVIGEAFSCGVPVISTDVGDSRAIVGPAGEIVPPEDPEALAAAIARMLELSGEERSRLGLAGRERIVDNYSLNAITEHYERLYREVSSNRANRTANANRGEHSVGNSNTLS</sequence>
<keyword evidence="3" id="KW-1185">Reference proteome</keyword>
<accession>A0ABX9A3U0</accession>
<dbReference type="Proteomes" id="UP000824321">
    <property type="component" value="Chromosome"/>
</dbReference>
<dbReference type="Pfam" id="PF13439">
    <property type="entry name" value="Glyco_transf_4"/>
    <property type="match status" value="1"/>
</dbReference>
<evidence type="ECO:0000313" key="3">
    <source>
        <dbReference type="Proteomes" id="UP000824321"/>
    </source>
</evidence>
<dbReference type="InterPro" id="IPR028098">
    <property type="entry name" value="Glyco_trans_4-like_N"/>
</dbReference>
<evidence type="ECO:0000259" key="1">
    <source>
        <dbReference type="Pfam" id="PF13439"/>
    </source>
</evidence>
<dbReference type="EC" id="2.4.-.-" evidence="2"/>